<evidence type="ECO:0000313" key="3">
    <source>
        <dbReference type="Proteomes" id="UP000055035"/>
    </source>
</evidence>
<dbReference type="PATRIC" id="fig|456.5.peg.671"/>
<dbReference type="AlphaFoldDB" id="A0A0W0V9L9"/>
<dbReference type="Gene3D" id="3.30.750.24">
    <property type="entry name" value="STAS domain"/>
    <property type="match status" value="1"/>
</dbReference>
<feature type="domain" description="STAS" evidence="1">
    <location>
        <begin position="1"/>
        <end position="93"/>
    </location>
</feature>
<protein>
    <submittedName>
        <fullName evidence="2">Anti-anti-sigma factor</fullName>
    </submittedName>
</protein>
<dbReference type="InterPro" id="IPR058548">
    <property type="entry name" value="MlaB-like_STAS"/>
</dbReference>
<sequence>MDKQAFKPSAEMTFSTVSRDCERLVKYFRELKEDVIQLDLSGVKHCDSAGLALLIEAKRLSATKKKRCEIHNIPKAVETLAEFCGVGSILGQS</sequence>
<dbReference type="InterPro" id="IPR036513">
    <property type="entry name" value="STAS_dom_sf"/>
</dbReference>
<evidence type="ECO:0000313" key="2">
    <source>
        <dbReference type="EMBL" id="KTD16329.1"/>
    </source>
</evidence>
<comment type="caution">
    <text evidence="2">The sequence shown here is derived from an EMBL/GenBank/DDBJ whole genome shotgun (WGS) entry which is preliminary data.</text>
</comment>
<dbReference type="InterPro" id="IPR002645">
    <property type="entry name" value="STAS_dom"/>
</dbReference>
<accession>A0A0W0V9L9</accession>
<proteinExistence type="predicted"/>
<dbReference type="Pfam" id="PF13466">
    <property type="entry name" value="STAS_2"/>
    <property type="match status" value="1"/>
</dbReference>
<dbReference type="EMBL" id="LNYJ01000011">
    <property type="protein sequence ID" value="KTD16329.1"/>
    <property type="molecule type" value="Genomic_DNA"/>
</dbReference>
<gene>
    <name evidence="2" type="ORF">Ljor_0635</name>
</gene>
<evidence type="ECO:0000259" key="1">
    <source>
        <dbReference type="PROSITE" id="PS50801"/>
    </source>
</evidence>
<keyword evidence="3" id="KW-1185">Reference proteome</keyword>
<dbReference type="RefSeq" id="WP_058470192.1">
    <property type="nucleotide sequence ID" value="NZ_CAAAIC010000004.1"/>
</dbReference>
<dbReference type="CDD" id="cd07043">
    <property type="entry name" value="STAS_anti-anti-sigma_factors"/>
    <property type="match status" value="1"/>
</dbReference>
<name>A0A0W0V9L9_9GAMM</name>
<dbReference type="PROSITE" id="PS50801">
    <property type="entry name" value="STAS"/>
    <property type="match status" value="1"/>
</dbReference>
<dbReference type="SUPFAM" id="SSF52091">
    <property type="entry name" value="SpoIIaa-like"/>
    <property type="match status" value="1"/>
</dbReference>
<dbReference type="Proteomes" id="UP000055035">
    <property type="component" value="Unassembled WGS sequence"/>
</dbReference>
<organism evidence="2 3">
    <name type="scientific">Legionella jordanis</name>
    <dbReference type="NCBI Taxonomy" id="456"/>
    <lineage>
        <taxon>Bacteria</taxon>
        <taxon>Pseudomonadati</taxon>
        <taxon>Pseudomonadota</taxon>
        <taxon>Gammaproteobacteria</taxon>
        <taxon>Legionellales</taxon>
        <taxon>Legionellaceae</taxon>
        <taxon>Legionella</taxon>
    </lineage>
</organism>
<dbReference type="STRING" id="456.Ljor_0635"/>
<reference evidence="2 3" key="1">
    <citation type="submission" date="2015-11" db="EMBL/GenBank/DDBJ databases">
        <title>Genomic analysis of 38 Legionella species identifies large and diverse effector repertoires.</title>
        <authorList>
            <person name="Burstein D."/>
            <person name="Amaro F."/>
            <person name="Zusman T."/>
            <person name="Lifshitz Z."/>
            <person name="Cohen O."/>
            <person name="Gilbert J.A."/>
            <person name="Pupko T."/>
            <person name="Shuman H.A."/>
            <person name="Segal G."/>
        </authorList>
    </citation>
    <scope>NUCLEOTIDE SEQUENCE [LARGE SCALE GENOMIC DNA]</scope>
    <source>
        <strain evidence="2 3">BL-540</strain>
    </source>
</reference>